<dbReference type="OrthoDB" id="9770213at2"/>
<feature type="transmembrane region" description="Helical" evidence="1">
    <location>
        <begin position="318"/>
        <end position="344"/>
    </location>
</feature>
<feature type="transmembrane region" description="Helical" evidence="1">
    <location>
        <begin position="86"/>
        <end position="113"/>
    </location>
</feature>
<protein>
    <submittedName>
        <fullName evidence="2">Uncharacterized protein</fullName>
    </submittedName>
</protein>
<feature type="transmembrane region" description="Helical" evidence="1">
    <location>
        <begin position="20"/>
        <end position="37"/>
    </location>
</feature>
<keyword evidence="1" id="KW-0472">Membrane</keyword>
<organism evidence="2 3">
    <name type="scientific">Parablautia intestinalis</name>
    <dbReference type="NCBI Taxonomy" id="2320100"/>
    <lineage>
        <taxon>Bacteria</taxon>
        <taxon>Bacillati</taxon>
        <taxon>Bacillota</taxon>
        <taxon>Clostridia</taxon>
        <taxon>Lachnospirales</taxon>
        <taxon>Lachnospiraceae</taxon>
        <taxon>Parablautia</taxon>
    </lineage>
</organism>
<evidence type="ECO:0000313" key="2">
    <source>
        <dbReference type="EMBL" id="RKI89679.1"/>
    </source>
</evidence>
<evidence type="ECO:0000313" key="3">
    <source>
        <dbReference type="Proteomes" id="UP000280696"/>
    </source>
</evidence>
<proteinExistence type="predicted"/>
<feature type="transmembrane region" description="Helical" evidence="1">
    <location>
        <begin position="365"/>
        <end position="398"/>
    </location>
</feature>
<feature type="transmembrane region" description="Helical" evidence="1">
    <location>
        <begin position="224"/>
        <end position="242"/>
    </location>
</feature>
<evidence type="ECO:0000256" key="1">
    <source>
        <dbReference type="SAM" id="Phobius"/>
    </source>
</evidence>
<gene>
    <name evidence="2" type="ORF">D7V94_17090</name>
</gene>
<feature type="transmembrane region" description="Helical" evidence="1">
    <location>
        <begin position="289"/>
        <end position="312"/>
    </location>
</feature>
<dbReference type="AlphaFoldDB" id="A0A3A9AE72"/>
<keyword evidence="1" id="KW-1133">Transmembrane helix</keyword>
<reference evidence="2 3" key="1">
    <citation type="submission" date="2018-09" db="EMBL/GenBank/DDBJ databases">
        <title>Murine metabolic-syndrome-specific gut microbial biobank.</title>
        <authorList>
            <person name="Liu C."/>
        </authorList>
    </citation>
    <scope>NUCLEOTIDE SEQUENCE [LARGE SCALE GENOMIC DNA]</scope>
    <source>
        <strain evidence="2 3">0.1xD8-82</strain>
    </source>
</reference>
<dbReference type="Proteomes" id="UP000280696">
    <property type="component" value="Unassembled WGS sequence"/>
</dbReference>
<feature type="transmembrane region" description="Helical" evidence="1">
    <location>
        <begin position="248"/>
        <end position="268"/>
    </location>
</feature>
<name>A0A3A9AE72_9FIRM</name>
<accession>A0A3A9AE72</accession>
<dbReference type="EMBL" id="RAYQ01000020">
    <property type="protein sequence ID" value="RKI89679.1"/>
    <property type="molecule type" value="Genomic_DNA"/>
</dbReference>
<keyword evidence="3" id="KW-1185">Reference proteome</keyword>
<comment type="caution">
    <text evidence="2">The sequence shown here is derived from an EMBL/GenBank/DDBJ whole genome shotgun (WGS) entry which is preliminary data.</text>
</comment>
<dbReference type="RefSeq" id="WP_120471532.1">
    <property type="nucleotide sequence ID" value="NZ_RAYQ01000020.1"/>
</dbReference>
<keyword evidence="1" id="KW-0812">Transmembrane</keyword>
<feature type="transmembrane region" description="Helical" evidence="1">
    <location>
        <begin position="144"/>
        <end position="162"/>
    </location>
</feature>
<sequence length="400" mass="46031">MKITFKAFAKMIFGADSEKIKRNIFIYFIVFWGLYITDWKVQAAPFIRYLMLSSFTAGVMWQSLCSENTAAKMQNMFMLPFDNQHFVFSYIAVLGAYTIFTKTAILFVVLLAVAHWKPIEILGSAVCTINAVLMTSAVYSLKKYWYAGTLWAGMIITGILLLGNKVWVIPLLIMNIILAAIRLQLTDGYLFYSRERQKSYSIKRHKHFFVWRYLFRYLTSHKNYGINIAVMWCVALILPHFWGKMESLFVVPISFAILSLNTPICILLSCSPDLDQAIRLLPDQKKAFCMPYCLFIFFCNMTSNTIFLYSWQMKNSNVTVLVILTAVYFALQSAALSVLLEWFYPVRDWKIESDLWHHPRKYAVPVIMLSAAGAAMAFPVLIPGLLLLLVLEAVLFILLR</sequence>
<feature type="transmembrane region" description="Helical" evidence="1">
    <location>
        <begin position="119"/>
        <end position="139"/>
    </location>
</feature>